<proteinExistence type="predicted"/>
<sequence length="97" mass="9564">MALLTVDRLGVRVNGSENGRLGVLVAYAGGGSFLHAGHGAVGAAVVVGGGGGGAGCRAAGLRAALLGLLLLVQPLLLAELGASVLEPHLHTYVRKMT</sequence>
<evidence type="ECO:0000313" key="1">
    <source>
        <dbReference type="EMBL" id="GIX72402.1"/>
    </source>
</evidence>
<gene>
    <name evidence="1" type="ORF">CEXT_124171</name>
</gene>
<name>A0AAV4MLG9_CAEEX</name>
<dbReference type="Proteomes" id="UP001054945">
    <property type="component" value="Unassembled WGS sequence"/>
</dbReference>
<dbReference type="EMBL" id="BPLR01019844">
    <property type="protein sequence ID" value="GIX72402.1"/>
    <property type="molecule type" value="Genomic_DNA"/>
</dbReference>
<keyword evidence="2" id="KW-1185">Reference proteome</keyword>
<accession>A0AAV4MLG9</accession>
<protein>
    <submittedName>
        <fullName evidence="1">Uncharacterized protein</fullName>
    </submittedName>
</protein>
<comment type="caution">
    <text evidence="1">The sequence shown here is derived from an EMBL/GenBank/DDBJ whole genome shotgun (WGS) entry which is preliminary data.</text>
</comment>
<evidence type="ECO:0000313" key="2">
    <source>
        <dbReference type="Proteomes" id="UP001054945"/>
    </source>
</evidence>
<dbReference type="AlphaFoldDB" id="A0AAV4MLG9"/>
<organism evidence="1 2">
    <name type="scientific">Caerostris extrusa</name>
    <name type="common">Bark spider</name>
    <name type="synonym">Caerostris bankana</name>
    <dbReference type="NCBI Taxonomy" id="172846"/>
    <lineage>
        <taxon>Eukaryota</taxon>
        <taxon>Metazoa</taxon>
        <taxon>Ecdysozoa</taxon>
        <taxon>Arthropoda</taxon>
        <taxon>Chelicerata</taxon>
        <taxon>Arachnida</taxon>
        <taxon>Araneae</taxon>
        <taxon>Araneomorphae</taxon>
        <taxon>Entelegynae</taxon>
        <taxon>Araneoidea</taxon>
        <taxon>Araneidae</taxon>
        <taxon>Caerostris</taxon>
    </lineage>
</organism>
<reference evidence="1 2" key="1">
    <citation type="submission" date="2021-06" db="EMBL/GenBank/DDBJ databases">
        <title>Caerostris extrusa draft genome.</title>
        <authorList>
            <person name="Kono N."/>
            <person name="Arakawa K."/>
        </authorList>
    </citation>
    <scope>NUCLEOTIDE SEQUENCE [LARGE SCALE GENOMIC DNA]</scope>
</reference>